<feature type="compositionally biased region" description="Polar residues" evidence="1">
    <location>
        <begin position="140"/>
        <end position="168"/>
    </location>
</feature>
<dbReference type="Proteomes" id="UP000176087">
    <property type="component" value="Unassembled WGS sequence"/>
</dbReference>
<protein>
    <recommendedName>
        <fullName evidence="5">Transmembrane protein</fullName>
    </recommendedName>
</protein>
<gene>
    <name evidence="3" type="ORF">AN215_18140</name>
</gene>
<keyword evidence="4" id="KW-1185">Reference proteome</keyword>
<dbReference type="EMBL" id="LJGT01000040">
    <property type="protein sequence ID" value="OEU88109.1"/>
    <property type="molecule type" value="Genomic_DNA"/>
</dbReference>
<feature type="transmembrane region" description="Helical" evidence="2">
    <location>
        <begin position="41"/>
        <end position="62"/>
    </location>
</feature>
<keyword evidence="2" id="KW-1133">Transmembrane helix</keyword>
<feature type="compositionally biased region" description="Low complexity" evidence="1">
    <location>
        <begin position="79"/>
        <end position="99"/>
    </location>
</feature>
<name>A0A1E7JKG0_9ACTN</name>
<feature type="compositionally biased region" description="Basic residues" evidence="1">
    <location>
        <begin position="170"/>
        <end position="179"/>
    </location>
</feature>
<keyword evidence="2" id="KW-0472">Membrane</keyword>
<dbReference type="AlphaFoldDB" id="A0A1E7JKG0"/>
<accession>A0A1E7JKG0</accession>
<sequence length="210" mass="21818">MRLFPSFRWNADGRRRVGEQGAEGPVFQDSSGRRARRLRRAGLAVGVVCLVYASMLGVSFVGNTSLSPSDLQPFDGADAAQKSNSGSRSSAGGSSAGSAVNLCRKQLRQPSGKPAGHPCRKVCRKRFGQPCGELCRKRSGQPSVRPSGQSSRQPAGQATGQQSTQSVRQLCKRLFKKPHGGPGSAEPALSGSPAPSSSPSSSSSSSSGDS</sequence>
<feature type="region of interest" description="Disordered" evidence="1">
    <location>
        <begin position="134"/>
        <end position="210"/>
    </location>
</feature>
<dbReference type="RefSeq" id="WP_070011762.1">
    <property type="nucleotide sequence ID" value="NZ_LJGS01000041.1"/>
</dbReference>
<comment type="caution">
    <text evidence="3">The sequence shown here is derived from an EMBL/GenBank/DDBJ whole genome shotgun (WGS) entry which is preliminary data.</text>
</comment>
<dbReference type="OrthoDB" id="10019025at2"/>
<evidence type="ECO:0000313" key="4">
    <source>
        <dbReference type="Proteomes" id="UP000176087"/>
    </source>
</evidence>
<feature type="region of interest" description="Disordered" evidence="1">
    <location>
        <begin position="72"/>
        <end position="99"/>
    </location>
</feature>
<organism evidence="3 4">
    <name type="scientific">Streptomyces abyssalis</name>
    <dbReference type="NCBI Taxonomy" id="933944"/>
    <lineage>
        <taxon>Bacteria</taxon>
        <taxon>Bacillati</taxon>
        <taxon>Actinomycetota</taxon>
        <taxon>Actinomycetes</taxon>
        <taxon>Kitasatosporales</taxon>
        <taxon>Streptomycetaceae</taxon>
        <taxon>Streptomyces</taxon>
    </lineage>
</organism>
<feature type="compositionally biased region" description="Low complexity" evidence="1">
    <location>
        <begin position="184"/>
        <end position="210"/>
    </location>
</feature>
<evidence type="ECO:0000256" key="1">
    <source>
        <dbReference type="SAM" id="MobiDB-lite"/>
    </source>
</evidence>
<evidence type="ECO:0000256" key="2">
    <source>
        <dbReference type="SAM" id="Phobius"/>
    </source>
</evidence>
<evidence type="ECO:0008006" key="5">
    <source>
        <dbReference type="Google" id="ProtNLM"/>
    </source>
</evidence>
<reference evidence="3 4" key="1">
    <citation type="journal article" date="2016" name="Front. Microbiol.">
        <title>Comparative Genomics Analysis of Streptomyces Species Reveals Their Adaptation to the Marine Environment and Their Diversity at the Genomic Level.</title>
        <authorList>
            <person name="Tian X."/>
            <person name="Zhang Z."/>
            <person name="Yang T."/>
            <person name="Chen M."/>
            <person name="Li J."/>
            <person name="Chen F."/>
            <person name="Yang J."/>
            <person name="Li W."/>
            <person name="Zhang B."/>
            <person name="Zhang Z."/>
            <person name="Wu J."/>
            <person name="Zhang C."/>
            <person name="Long L."/>
            <person name="Xiao J."/>
        </authorList>
    </citation>
    <scope>NUCLEOTIDE SEQUENCE [LARGE SCALE GENOMIC DNA]</scope>
    <source>
        <strain evidence="3 4">SCSIO 10390</strain>
    </source>
</reference>
<proteinExistence type="predicted"/>
<evidence type="ECO:0000313" key="3">
    <source>
        <dbReference type="EMBL" id="OEU88109.1"/>
    </source>
</evidence>
<keyword evidence="2" id="KW-0812">Transmembrane</keyword>